<protein>
    <submittedName>
        <fullName evidence="1">Uncharacterized protein</fullName>
    </submittedName>
</protein>
<gene>
    <name evidence="1" type="ORF">RHMOL_Rhmol02G0136100</name>
</gene>
<evidence type="ECO:0000313" key="1">
    <source>
        <dbReference type="EMBL" id="KAI8567628.1"/>
    </source>
</evidence>
<reference evidence="1" key="1">
    <citation type="submission" date="2022-02" db="EMBL/GenBank/DDBJ databases">
        <title>Plant Genome Project.</title>
        <authorList>
            <person name="Zhang R.-G."/>
        </authorList>
    </citation>
    <scope>NUCLEOTIDE SEQUENCE</scope>
    <source>
        <strain evidence="1">AT1</strain>
    </source>
</reference>
<name>A0ACC0PS49_RHOML</name>
<dbReference type="EMBL" id="CM046389">
    <property type="protein sequence ID" value="KAI8567628.1"/>
    <property type="molecule type" value="Genomic_DNA"/>
</dbReference>
<sequence>MADVRARFNIPDNVASTLACKDAIRESFDNGTLYIPIVAVVEGEIRFPLAPLLCQVLSHYRLSPMQMSPNFVQVVMGINALNEMLGMSLGRYDIHYLYSMSKTKNGLTYYLKSRD</sequence>
<organism evidence="1 2">
    <name type="scientific">Rhododendron molle</name>
    <name type="common">Chinese azalea</name>
    <name type="synonym">Azalea mollis</name>
    <dbReference type="NCBI Taxonomy" id="49168"/>
    <lineage>
        <taxon>Eukaryota</taxon>
        <taxon>Viridiplantae</taxon>
        <taxon>Streptophyta</taxon>
        <taxon>Embryophyta</taxon>
        <taxon>Tracheophyta</taxon>
        <taxon>Spermatophyta</taxon>
        <taxon>Magnoliopsida</taxon>
        <taxon>eudicotyledons</taxon>
        <taxon>Gunneridae</taxon>
        <taxon>Pentapetalae</taxon>
        <taxon>asterids</taxon>
        <taxon>Ericales</taxon>
        <taxon>Ericaceae</taxon>
        <taxon>Ericoideae</taxon>
        <taxon>Rhodoreae</taxon>
        <taxon>Rhododendron</taxon>
    </lineage>
</organism>
<proteinExistence type="predicted"/>
<evidence type="ECO:0000313" key="2">
    <source>
        <dbReference type="Proteomes" id="UP001062846"/>
    </source>
</evidence>
<accession>A0ACC0PS49</accession>
<keyword evidence="2" id="KW-1185">Reference proteome</keyword>
<comment type="caution">
    <text evidence="1">The sequence shown here is derived from an EMBL/GenBank/DDBJ whole genome shotgun (WGS) entry which is preliminary data.</text>
</comment>
<dbReference type="Proteomes" id="UP001062846">
    <property type="component" value="Chromosome 2"/>
</dbReference>